<dbReference type="AlphaFoldDB" id="A0A5K3FU86"/>
<dbReference type="WBParaSite" id="MCU_011569-RA">
    <property type="protein sequence ID" value="MCU_011569-RA"/>
    <property type="gene ID" value="MCU_011569"/>
</dbReference>
<accession>A0A5K3FU86</accession>
<protein>
    <submittedName>
        <fullName evidence="1">IgGFc_binding domain-containing protein</fullName>
    </submittedName>
</protein>
<proteinExistence type="predicted"/>
<organism evidence="1">
    <name type="scientific">Mesocestoides corti</name>
    <name type="common">Flatworm</name>
    <dbReference type="NCBI Taxonomy" id="53468"/>
    <lineage>
        <taxon>Eukaryota</taxon>
        <taxon>Metazoa</taxon>
        <taxon>Spiralia</taxon>
        <taxon>Lophotrochozoa</taxon>
        <taxon>Platyhelminthes</taxon>
        <taxon>Cestoda</taxon>
        <taxon>Eucestoda</taxon>
        <taxon>Cyclophyllidea</taxon>
        <taxon>Mesocestoididae</taxon>
        <taxon>Mesocestoides</taxon>
    </lineage>
</organism>
<reference evidence="1" key="1">
    <citation type="submission" date="2019-11" db="UniProtKB">
        <authorList>
            <consortium name="WormBaseParasite"/>
        </authorList>
    </citation>
    <scope>IDENTIFICATION</scope>
</reference>
<name>A0A5K3FU86_MESCO</name>
<evidence type="ECO:0000313" key="1">
    <source>
        <dbReference type="WBParaSite" id="MCU_011569-RA"/>
    </source>
</evidence>
<sequence>MTEMKRHDIQRVQGMMESCLSKSPCTSRTTQFYVASDGHPQYNITITYLQSTSAPNRNILHSFRLSANVLDLNVTTCVEYKNIISTHHTYGLIRLSDVVLQADVILTDSGRLRFSNSVLRYSNTILYPIGSDEIYLLSVMDKLNMFFTEQC</sequence>